<proteinExistence type="predicted"/>
<protein>
    <submittedName>
        <fullName evidence="2">Uncharacterized protein</fullName>
    </submittedName>
</protein>
<keyword evidence="1" id="KW-0812">Transmembrane</keyword>
<evidence type="ECO:0000313" key="2">
    <source>
        <dbReference type="EMBL" id="KAH3837050.1"/>
    </source>
</evidence>
<reference evidence="2" key="2">
    <citation type="submission" date="2020-11" db="EMBL/GenBank/DDBJ databases">
        <authorList>
            <person name="McCartney M.A."/>
            <person name="Auch B."/>
            <person name="Kono T."/>
            <person name="Mallez S."/>
            <person name="Becker A."/>
            <person name="Gohl D.M."/>
            <person name="Silverstein K.A.T."/>
            <person name="Koren S."/>
            <person name="Bechman K.B."/>
            <person name="Herman A."/>
            <person name="Abrahante J.E."/>
            <person name="Garbe J."/>
        </authorList>
    </citation>
    <scope>NUCLEOTIDE SEQUENCE</scope>
    <source>
        <strain evidence="2">Duluth1</strain>
        <tissue evidence="2">Whole animal</tissue>
    </source>
</reference>
<gene>
    <name evidence="2" type="ORF">DPMN_110428</name>
</gene>
<name>A0A9D4KC05_DREPO</name>
<keyword evidence="3" id="KW-1185">Reference proteome</keyword>
<reference evidence="2" key="1">
    <citation type="journal article" date="2019" name="bioRxiv">
        <title>The Genome of the Zebra Mussel, Dreissena polymorpha: A Resource for Invasive Species Research.</title>
        <authorList>
            <person name="McCartney M.A."/>
            <person name="Auch B."/>
            <person name="Kono T."/>
            <person name="Mallez S."/>
            <person name="Zhang Y."/>
            <person name="Obille A."/>
            <person name="Becker A."/>
            <person name="Abrahante J.E."/>
            <person name="Garbe J."/>
            <person name="Badalamenti J.P."/>
            <person name="Herman A."/>
            <person name="Mangelson H."/>
            <person name="Liachko I."/>
            <person name="Sullivan S."/>
            <person name="Sone E.D."/>
            <person name="Koren S."/>
            <person name="Silverstein K.A.T."/>
            <person name="Beckman K.B."/>
            <person name="Gohl D.M."/>
        </authorList>
    </citation>
    <scope>NUCLEOTIDE SEQUENCE</scope>
    <source>
        <strain evidence="2">Duluth1</strain>
        <tissue evidence="2">Whole animal</tissue>
    </source>
</reference>
<dbReference type="Proteomes" id="UP000828390">
    <property type="component" value="Unassembled WGS sequence"/>
</dbReference>
<comment type="caution">
    <text evidence="2">The sequence shown here is derived from an EMBL/GenBank/DDBJ whole genome shotgun (WGS) entry which is preliminary data.</text>
</comment>
<organism evidence="2 3">
    <name type="scientific">Dreissena polymorpha</name>
    <name type="common">Zebra mussel</name>
    <name type="synonym">Mytilus polymorpha</name>
    <dbReference type="NCBI Taxonomy" id="45954"/>
    <lineage>
        <taxon>Eukaryota</taxon>
        <taxon>Metazoa</taxon>
        <taxon>Spiralia</taxon>
        <taxon>Lophotrochozoa</taxon>
        <taxon>Mollusca</taxon>
        <taxon>Bivalvia</taxon>
        <taxon>Autobranchia</taxon>
        <taxon>Heteroconchia</taxon>
        <taxon>Euheterodonta</taxon>
        <taxon>Imparidentia</taxon>
        <taxon>Neoheterodontei</taxon>
        <taxon>Myida</taxon>
        <taxon>Dreissenoidea</taxon>
        <taxon>Dreissenidae</taxon>
        <taxon>Dreissena</taxon>
    </lineage>
</organism>
<sequence>MLQVNIGRIVRKLGSKSLFRNGVPGKDWNPGFLKRHPDVSLRTPQALSTCRARMLNATVKIIILTILLGCFSLFLYRTSLFASGTLMKPAFHYYTSLLGCLGRPVRKILPEGLGITGKTSLSWPVPLDSIVRIMDQQRLRRK</sequence>
<dbReference type="EMBL" id="JAIWYP010000004">
    <property type="protein sequence ID" value="KAH3837050.1"/>
    <property type="molecule type" value="Genomic_DNA"/>
</dbReference>
<feature type="transmembrane region" description="Helical" evidence="1">
    <location>
        <begin position="57"/>
        <end position="76"/>
    </location>
</feature>
<accession>A0A9D4KC05</accession>
<evidence type="ECO:0000313" key="3">
    <source>
        <dbReference type="Proteomes" id="UP000828390"/>
    </source>
</evidence>
<dbReference type="AlphaFoldDB" id="A0A9D4KC05"/>
<keyword evidence="1" id="KW-0472">Membrane</keyword>
<evidence type="ECO:0000256" key="1">
    <source>
        <dbReference type="SAM" id="Phobius"/>
    </source>
</evidence>
<keyword evidence="1" id="KW-1133">Transmembrane helix</keyword>